<dbReference type="EMBL" id="CP006986">
    <property type="protein sequence ID" value="AIC26266.1"/>
    <property type="molecule type" value="Genomic_DNA"/>
</dbReference>
<feature type="transmembrane region" description="Helical" evidence="1">
    <location>
        <begin position="25"/>
        <end position="42"/>
    </location>
</feature>
<keyword evidence="1" id="KW-0812">Transmembrane</keyword>
<dbReference type="AlphaFoldDB" id="A0A060I442"/>
<evidence type="ECO:0000256" key="1">
    <source>
        <dbReference type="SAM" id="Phobius"/>
    </source>
</evidence>
<keyword evidence="1" id="KW-1133">Transmembrane helix</keyword>
<dbReference type="Proteomes" id="UP000027180">
    <property type="component" value="Chromosome"/>
</dbReference>
<protein>
    <submittedName>
        <fullName evidence="2">Uncharacterized protein</fullName>
    </submittedName>
</protein>
<evidence type="ECO:0000313" key="3">
    <source>
        <dbReference type="Proteomes" id="UP000027180"/>
    </source>
</evidence>
<feature type="transmembrane region" description="Helical" evidence="1">
    <location>
        <begin position="75"/>
        <end position="96"/>
    </location>
</feature>
<proteinExistence type="predicted"/>
<dbReference type="HOGENOM" id="CLU_2207923_0_0_5"/>
<organism evidence="2 3">
    <name type="scientific">Rhizobium etli bv. mimosae str. IE4771</name>
    <dbReference type="NCBI Taxonomy" id="1432050"/>
    <lineage>
        <taxon>Bacteria</taxon>
        <taxon>Pseudomonadati</taxon>
        <taxon>Pseudomonadota</taxon>
        <taxon>Alphaproteobacteria</taxon>
        <taxon>Hyphomicrobiales</taxon>
        <taxon>Rhizobiaceae</taxon>
        <taxon>Rhizobium/Agrobacterium group</taxon>
        <taxon>Rhizobium</taxon>
    </lineage>
</organism>
<accession>A0A060I442</accession>
<name>A0A060I442_RHIET</name>
<sequence>MRVSGFRRASFLSSKSTSPAELKRFVILVVSYILFNMIIWWFPGANRCTIAKCFVYELALGRIDQFFAKMYPETLFGALMLVGILSFVSYASLAAWRGRGVKSDDKA</sequence>
<evidence type="ECO:0000313" key="2">
    <source>
        <dbReference type="EMBL" id="AIC26266.1"/>
    </source>
</evidence>
<reference evidence="2 3" key="1">
    <citation type="submission" date="2013-12" db="EMBL/GenBank/DDBJ databases">
        <title>Complete genome sequence of Rhizobium etli bv. mimosae IE4771.</title>
        <authorList>
            <person name="Bustos P."/>
            <person name="Santamaria R.I."/>
            <person name="Lozano L."/>
            <person name="Ormeno-Orrillo E."/>
            <person name="Rogel M.A."/>
            <person name="Romero D."/>
            <person name="Cevallos M.A."/>
            <person name="Martinez-Romero E."/>
            <person name="Gonzalez V."/>
        </authorList>
    </citation>
    <scope>NUCLEOTIDE SEQUENCE [LARGE SCALE GENOMIC DNA]</scope>
    <source>
        <strain evidence="2 3">IE4771</strain>
    </source>
</reference>
<dbReference type="KEGG" id="rei:IE4771_CH01115"/>
<keyword evidence="1" id="KW-0472">Membrane</keyword>
<gene>
    <name evidence="2" type="ORF">IE4771_CH01115</name>
</gene>